<keyword evidence="4" id="KW-0964">Secreted</keyword>
<dbReference type="KEGG" id="sfo:Z042_08625"/>
<dbReference type="PANTHER" id="PTHR42792:SF1">
    <property type="entry name" value="FLAGELLAR HOOK-ASSOCIATED PROTEIN 3"/>
    <property type="match status" value="1"/>
</dbReference>
<dbReference type="eggNOG" id="COG1344">
    <property type="taxonomic scope" value="Bacteria"/>
</dbReference>
<dbReference type="PATRIC" id="fig|1441930.4.peg.1717"/>
<keyword evidence="5" id="KW-0975">Bacterial flagellum</keyword>
<dbReference type="NCBIfam" id="TIGR02550">
    <property type="entry name" value="flagell_flgL"/>
    <property type="match status" value="1"/>
</dbReference>
<feature type="domain" description="Flagellin N-terminal" evidence="6">
    <location>
        <begin position="2"/>
        <end position="130"/>
    </location>
</feature>
<name>W0LBA7_9GAMM</name>
<organism evidence="7 8">
    <name type="scientific">Chania multitudinisentens RB-25</name>
    <dbReference type="NCBI Taxonomy" id="1441930"/>
    <lineage>
        <taxon>Bacteria</taxon>
        <taxon>Pseudomonadati</taxon>
        <taxon>Pseudomonadota</taxon>
        <taxon>Gammaproteobacteria</taxon>
        <taxon>Enterobacterales</taxon>
        <taxon>Yersiniaceae</taxon>
        <taxon>Chania</taxon>
    </lineage>
</organism>
<dbReference type="GO" id="GO:0071973">
    <property type="term" value="P:bacterial-type flagellum-dependent cell motility"/>
    <property type="evidence" value="ECO:0007669"/>
    <property type="project" value="InterPro"/>
</dbReference>
<dbReference type="InterPro" id="IPR001492">
    <property type="entry name" value="Flagellin"/>
</dbReference>
<dbReference type="GO" id="GO:0005198">
    <property type="term" value="F:structural molecule activity"/>
    <property type="evidence" value="ECO:0007669"/>
    <property type="project" value="InterPro"/>
</dbReference>
<dbReference type="Proteomes" id="UP000019030">
    <property type="component" value="Chromosome"/>
</dbReference>
<keyword evidence="7" id="KW-0966">Cell projection</keyword>
<sequence>MLTHIGANSTQINKLMEQLSTLKRVNVPSDDPVAACRLVQMNREQSAIKQYQDNISVLRNSLGVQEAQITTMDHQLQEIKTKLLAANNSSHSSQDMSGFGTELASMLEMLVQTANAKNESGGYLFSGTKTTTTPVQLDNDGNYVFAGNDQGRATSVANGVSIQENVNLAYTLSSAGNDLELLNKLKELSQKMQDPELTFTDYNAEITAMLDKVQHANDQVAAIYTDIGGRQNRLSLLEDAHVDINIANADVIRDLSETDQLTATTNLQLYIQSVQITNKAYSMISQLNLFSQM</sequence>
<dbReference type="GO" id="GO:0009424">
    <property type="term" value="C:bacterial-type flagellum hook"/>
    <property type="evidence" value="ECO:0007669"/>
    <property type="project" value="InterPro"/>
</dbReference>
<protein>
    <submittedName>
        <fullName evidence="7">Flagellar hook-associated protein</fullName>
    </submittedName>
</protein>
<keyword evidence="7" id="KW-0969">Cilium</keyword>
<reference evidence="7 8" key="2">
    <citation type="submission" date="2015-03" db="EMBL/GenBank/DDBJ databases">
        <authorList>
            <person name="Chan K.-G."/>
        </authorList>
    </citation>
    <scope>NUCLEOTIDE SEQUENCE [LARGE SCALE GENOMIC DNA]</scope>
    <source>
        <strain evidence="7 8">RB-25</strain>
    </source>
</reference>
<dbReference type="SUPFAM" id="SSF64518">
    <property type="entry name" value="Phase 1 flagellin"/>
    <property type="match status" value="1"/>
</dbReference>
<dbReference type="PANTHER" id="PTHR42792">
    <property type="entry name" value="FLAGELLIN"/>
    <property type="match status" value="1"/>
</dbReference>
<evidence type="ECO:0000256" key="2">
    <source>
        <dbReference type="ARBA" id="ARBA00004613"/>
    </source>
</evidence>
<evidence type="ECO:0000313" key="7">
    <source>
        <dbReference type="EMBL" id="AHG19679.1"/>
    </source>
</evidence>
<dbReference type="AlphaFoldDB" id="W0LBA7"/>
<dbReference type="HOGENOM" id="CLU_024437_1_1_6"/>
<keyword evidence="7" id="KW-0282">Flagellum</keyword>
<evidence type="ECO:0000256" key="3">
    <source>
        <dbReference type="ARBA" id="ARBA00005709"/>
    </source>
</evidence>
<evidence type="ECO:0000256" key="1">
    <source>
        <dbReference type="ARBA" id="ARBA00004365"/>
    </source>
</evidence>
<accession>W0LBA7</accession>
<comment type="similarity">
    <text evidence="3">Belongs to the bacterial flagellin family.</text>
</comment>
<comment type="subcellular location">
    <subcellularLocation>
        <location evidence="1">Bacterial flagellum</location>
    </subcellularLocation>
    <subcellularLocation>
        <location evidence="2">Secreted</location>
    </subcellularLocation>
</comment>
<evidence type="ECO:0000256" key="5">
    <source>
        <dbReference type="ARBA" id="ARBA00023143"/>
    </source>
</evidence>
<evidence type="ECO:0000256" key="4">
    <source>
        <dbReference type="ARBA" id="ARBA00022525"/>
    </source>
</evidence>
<dbReference type="GO" id="GO:0005576">
    <property type="term" value="C:extracellular region"/>
    <property type="evidence" value="ECO:0007669"/>
    <property type="project" value="UniProtKB-SubCell"/>
</dbReference>
<dbReference type="Gene3D" id="1.20.1330.10">
    <property type="entry name" value="f41 fragment of flagellin, N-terminal domain"/>
    <property type="match status" value="1"/>
</dbReference>
<dbReference type="InterPro" id="IPR013384">
    <property type="entry name" value="Flagell_FlgL"/>
</dbReference>
<evidence type="ECO:0000313" key="8">
    <source>
        <dbReference type="Proteomes" id="UP000019030"/>
    </source>
</evidence>
<dbReference type="Pfam" id="PF00669">
    <property type="entry name" value="Flagellin_N"/>
    <property type="match status" value="1"/>
</dbReference>
<evidence type="ECO:0000259" key="6">
    <source>
        <dbReference type="Pfam" id="PF00669"/>
    </source>
</evidence>
<reference evidence="7 8" key="1">
    <citation type="submission" date="2014-01" db="EMBL/GenBank/DDBJ databases">
        <title>Isolation of Serratia multitudinisentens RB-25 from Ex-Landfill site.</title>
        <authorList>
            <person name="Robson E.H.J."/>
        </authorList>
    </citation>
    <scope>NUCLEOTIDE SEQUENCE [LARGE SCALE GENOMIC DNA]</scope>
    <source>
        <strain evidence="7 8">RB-25</strain>
    </source>
</reference>
<keyword evidence="8" id="KW-1185">Reference proteome</keyword>
<dbReference type="InterPro" id="IPR001029">
    <property type="entry name" value="Flagellin_N"/>
</dbReference>
<dbReference type="EMBL" id="CP007044">
    <property type="protein sequence ID" value="AHG19679.1"/>
    <property type="molecule type" value="Genomic_DNA"/>
</dbReference>
<gene>
    <name evidence="7" type="ORF">Z042_08625</name>
</gene>
<proteinExistence type="inferred from homology"/>
<dbReference type="STRING" id="1441930.Z042_08625"/>